<dbReference type="Proteomes" id="UP001500280">
    <property type="component" value="Unassembled WGS sequence"/>
</dbReference>
<keyword evidence="2" id="KW-0472">Membrane</keyword>
<evidence type="ECO:0000313" key="3">
    <source>
        <dbReference type="EMBL" id="GAA1687883.1"/>
    </source>
</evidence>
<evidence type="ECO:0000256" key="2">
    <source>
        <dbReference type="SAM" id="Phobius"/>
    </source>
</evidence>
<feature type="region of interest" description="Disordered" evidence="1">
    <location>
        <begin position="34"/>
        <end position="103"/>
    </location>
</feature>
<feature type="compositionally biased region" description="Basic and acidic residues" evidence="1">
    <location>
        <begin position="74"/>
        <end position="86"/>
    </location>
</feature>
<keyword evidence="2" id="KW-1133">Transmembrane helix</keyword>
<feature type="transmembrane region" description="Helical" evidence="2">
    <location>
        <begin position="12"/>
        <end position="29"/>
    </location>
</feature>
<proteinExistence type="predicted"/>
<evidence type="ECO:0000256" key="1">
    <source>
        <dbReference type="SAM" id="MobiDB-lite"/>
    </source>
</evidence>
<feature type="compositionally biased region" description="Acidic residues" evidence="1">
    <location>
        <begin position="36"/>
        <end position="46"/>
    </location>
</feature>
<dbReference type="EMBL" id="BAAANF010000012">
    <property type="protein sequence ID" value="GAA1687883.1"/>
    <property type="molecule type" value="Genomic_DNA"/>
</dbReference>
<reference evidence="4" key="1">
    <citation type="journal article" date="2019" name="Int. J. Syst. Evol. Microbiol.">
        <title>The Global Catalogue of Microorganisms (GCM) 10K type strain sequencing project: providing services to taxonomists for standard genome sequencing and annotation.</title>
        <authorList>
            <consortium name="The Broad Institute Genomics Platform"/>
            <consortium name="The Broad Institute Genome Sequencing Center for Infectious Disease"/>
            <person name="Wu L."/>
            <person name="Ma J."/>
        </authorList>
    </citation>
    <scope>NUCLEOTIDE SEQUENCE [LARGE SCALE GENOMIC DNA]</scope>
    <source>
        <strain evidence="4">JCM 14307</strain>
    </source>
</reference>
<keyword evidence="2" id="KW-0812">Transmembrane</keyword>
<gene>
    <name evidence="3" type="ORF">GCM10009745_35910</name>
</gene>
<comment type="caution">
    <text evidence="3">The sequence shown here is derived from an EMBL/GenBank/DDBJ whole genome shotgun (WGS) entry which is preliminary data.</text>
</comment>
<protein>
    <submittedName>
        <fullName evidence="3">Uncharacterized protein</fullName>
    </submittedName>
</protein>
<accession>A0ABP4TGX9</accession>
<keyword evidence="4" id="KW-1185">Reference proteome</keyword>
<sequence length="103" mass="10783">MIALHMGGIPETAMVLGPILLIIAFLRIARRNEASPGEEDDWDADLGDLPASASGGHDLGDLPIDGLAISSEPGRTRSADPPERRSASTAAAETRAGTRDRSH</sequence>
<name>A0ABP4TGX9_9ACTN</name>
<evidence type="ECO:0000313" key="4">
    <source>
        <dbReference type="Proteomes" id="UP001500280"/>
    </source>
</evidence>
<organism evidence="3 4">
    <name type="scientific">Kribbella yunnanensis</name>
    <dbReference type="NCBI Taxonomy" id="190194"/>
    <lineage>
        <taxon>Bacteria</taxon>
        <taxon>Bacillati</taxon>
        <taxon>Actinomycetota</taxon>
        <taxon>Actinomycetes</taxon>
        <taxon>Propionibacteriales</taxon>
        <taxon>Kribbellaceae</taxon>
        <taxon>Kribbella</taxon>
    </lineage>
</organism>